<sequence>MTFKTTTQQRDENRIFAGNDPAYTTT</sequence>
<dbReference type="AlphaFoldDB" id="A0A743TMJ6"/>
<evidence type="ECO:0000313" key="2">
    <source>
        <dbReference type="EMBL" id="HAF2178537.1"/>
    </source>
</evidence>
<reference evidence="2" key="1">
    <citation type="journal article" date="2018" name="Genome Biol.">
        <title>SKESA: strategic k-mer extension for scrupulous assemblies.</title>
        <authorList>
            <person name="Souvorov A."/>
            <person name="Agarwala R."/>
            <person name="Lipman D.J."/>
        </authorList>
    </citation>
    <scope>NUCLEOTIDE SEQUENCE</scope>
    <source>
        <strain evidence="2">MA.RM_327</strain>
    </source>
</reference>
<gene>
    <name evidence="2" type="ORF">G8M69_005479</name>
</gene>
<dbReference type="EMBL" id="DAAUOD010000053">
    <property type="protein sequence ID" value="HAF2178537.1"/>
    <property type="molecule type" value="Genomic_DNA"/>
</dbReference>
<proteinExistence type="predicted"/>
<evidence type="ECO:0000256" key="1">
    <source>
        <dbReference type="SAM" id="MobiDB-lite"/>
    </source>
</evidence>
<name>A0A743TMJ6_SALER</name>
<feature type="non-terminal residue" evidence="2">
    <location>
        <position position="26"/>
    </location>
</feature>
<feature type="region of interest" description="Disordered" evidence="1">
    <location>
        <begin position="1"/>
        <end position="26"/>
    </location>
</feature>
<comment type="caution">
    <text evidence="2">The sequence shown here is derived from an EMBL/GenBank/DDBJ whole genome shotgun (WGS) entry which is preliminary data.</text>
</comment>
<organism evidence="2">
    <name type="scientific">Salmonella enterica</name>
    <name type="common">Salmonella choleraesuis</name>
    <dbReference type="NCBI Taxonomy" id="28901"/>
    <lineage>
        <taxon>Bacteria</taxon>
        <taxon>Pseudomonadati</taxon>
        <taxon>Pseudomonadota</taxon>
        <taxon>Gammaproteobacteria</taxon>
        <taxon>Enterobacterales</taxon>
        <taxon>Enterobacteriaceae</taxon>
        <taxon>Salmonella</taxon>
    </lineage>
</organism>
<accession>A0A743TMJ6</accession>
<reference evidence="2" key="2">
    <citation type="submission" date="2020-02" db="EMBL/GenBank/DDBJ databases">
        <authorList>
            <consortium name="NCBI Pathogen Detection Project"/>
        </authorList>
    </citation>
    <scope>NUCLEOTIDE SEQUENCE</scope>
    <source>
        <strain evidence="2">MA.RM_327</strain>
    </source>
</reference>
<protein>
    <submittedName>
        <fullName evidence="2">Head decoration protein</fullName>
    </submittedName>
</protein>